<accession>D9R5U2</accession>
<dbReference type="Gene3D" id="3.40.50.10880">
    <property type="entry name" value="Uncharacterised protein PF01937, DUF89, domain 3"/>
    <property type="match status" value="1"/>
</dbReference>
<evidence type="ECO:0000259" key="1">
    <source>
        <dbReference type="Pfam" id="PF01937"/>
    </source>
</evidence>
<gene>
    <name evidence="2" type="ordered locus">Closa_2720</name>
</gene>
<dbReference type="RefSeq" id="WP_013273359.1">
    <property type="nucleotide sequence ID" value="NC_014376.1"/>
</dbReference>
<name>D9R5U2_LACSW</name>
<dbReference type="Gene3D" id="1.10.285.20">
    <property type="entry name" value="Uncharacterised protein PF01937, DUF89, domain 2"/>
    <property type="match status" value="1"/>
</dbReference>
<feature type="domain" description="Damage-control phosphatase ARMT1-like metal-binding" evidence="1">
    <location>
        <begin position="6"/>
        <end position="274"/>
    </location>
</feature>
<dbReference type="AlphaFoldDB" id="D9R5U2"/>
<sequence length="283" mass="31796">MKLFLDCVPCMLRQALEASRIVTDDIEIQEKVVEETIRLLLNYKSYRNSPDLARGIHQIIKTQTGNMDPYSKIKENDLEAAISIYPYLKEFLNCKDDKIYWALKIAATGNNIDAAVYKDINLTKCIETELDKNFSICDIEIFKSKLKEASNILIVGDNNGETVFDKMLIESLSGVTVTYAVRSEPIINDVTEKDAIASGLSEVARIVSTGCNAPGLILEDCGDEFIDIFNKSDIIISKGQGNYEALSDENNNVFFLLKAKCPMISRKLNANLNEYIFKYNGIK</sequence>
<dbReference type="PIRSF" id="PIRSF006593">
    <property type="entry name" value="UCP006593"/>
    <property type="match status" value="1"/>
</dbReference>
<dbReference type="PaxDb" id="610130-Closa_2720"/>
<dbReference type="HOGENOM" id="CLU_071520_1_0_9"/>
<evidence type="ECO:0000313" key="3">
    <source>
        <dbReference type="Proteomes" id="UP000001662"/>
    </source>
</evidence>
<dbReference type="Gene3D" id="1.10.8.380">
    <property type="entry name" value="Uncharacterised protein PF01937, DUF89, domain 1"/>
    <property type="match status" value="1"/>
</dbReference>
<dbReference type="InterPro" id="IPR002791">
    <property type="entry name" value="ARMT1-like_metal-bd"/>
</dbReference>
<dbReference type="Pfam" id="PF01937">
    <property type="entry name" value="ARMT1-like_dom"/>
    <property type="match status" value="1"/>
</dbReference>
<keyword evidence="3" id="KW-1185">Reference proteome</keyword>
<evidence type="ECO:0000313" key="2">
    <source>
        <dbReference type="EMBL" id="ADL05275.1"/>
    </source>
</evidence>
<dbReference type="InterPro" id="IPR014444">
    <property type="entry name" value="PH1575-like"/>
</dbReference>
<dbReference type="OrthoDB" id="9796465at2"/>
<dbReference type="InterPro" id="IPR036075">
    <property type="entry name" value="ARMT-1-like_metal-bd_sf"/>
</dbReference>
<reference evidence="2" key="1">
    <citation type="submission" date="2010-07" db="EMBL/GenBank/DDBJ databases">
        <title>Complete sequence of Clostridium saccharolyticum WM1.</title>
        <authorList>
            <consortium name="US DOE Joint Genome Institute"/>
            <person name="Lucas S."/>
            <person name="Copeland A."/>
            <person name="Lapidus A."/>
            <person name="Cheng J.-F."/>
            <person name="Bruce D."/>
            <person name="Goodwin L."/>
            <person name="Pitluck S."/>
            <person name="Chertkov O."/>
            <person name="Detter J.C."/>
            <person name="Han C."/>
            <person name="Tapia R."/>
            <person name="Land M."/>
            <person name="Hauser L."/>
            <person name="Chang Y.-J."/>
            <person name="Jeffries C."/>
            <person name="Kyrpides N."/>
            <person name="Ivanova N."/>
            <person name="Mikhailova N."/>
            <person name="Mouttaki H."/>
            <person name="Lin L."/>
            <person name="Zhou J."/>
            <person name="Hemme C.L."/>
            <person name="Woyke T."/>
        </authorList>
    </citation>
    <scope>NUCLEOTIDE SEQUENCE [LARGE SCALE GENOMIC DNA]</scope>
    <source>
        <strain evidence="2">WM1</strain>
    </source>
</reference>
<organism evidence="2 3">
    <name type="scientific">Lacrimispora saccharolytica (strain ATCC 35040 / DSM 2544 / NRCC 2533 / WM1)</name>
    <name type="common">Clostridium saccharolyticum</name>
    <dbReference type="NCBI Taxonomy" id="610130"/>
    <lineage>
        <taxon>Bacteria</taxon>
        <taxon>Bacillati</taxon>
        <taxon>Bacillota</taxon>
        <taxon>Clostridia</taxon>
        <taxon>Lachnospirales</taxon>
        <taxon>Lachnospiraceae</taxon>
        <taxon>Lacrimispora</taxon>
    </lineage>
</organism>
<dbReference type="KEGG" id="csh:Closa_2720"/>
<dbReference type="eggNOG" id="COG1578">
    <property type="taxonomic scope" value="Bacteria"/>
</dbReference>
<dbReference type="Proteomes" id="UP000001662">
    <property type="component" value="Chromosome"/>
</dbReference>
<protein>
    <recommendedName>
        <fullName evidence="1">Damage-control phosphatase ARMT1-like metal-binding domain-containing protein</fullName>
    </recommendedName>
</protein>
<dbReference type="STRING" id="610130.Closa_2720"/>
<proteinExistence type="predicted"/>
<dbReference type="EMBL" id="CP002109">
    <property type="protein sequence ID" value="ADL05275.1"/>
    <property type="molecule type" value="Genomic_DNA"/>
</dbReference>
<dbReference type="SUPFAM" id="SSF111321">
    <property type="entry name" value="AF1104-like"/>
    <property type="match status" value="1"/>
</dbReference>